<comment type="caution">
    <text evidence="2">The sequence shown here is derived from an EMBL/GenBank/DDBJ whole genome shotgun (WGS) entry which is preliminary data.</text>
</comment>
<proteinExistence type="predicted"/>
<dbReference type="EMBL" id="DRLF01000194">
    <property type="protein sequence ID" value="HEC06270.1"/>
    <property type="molecule type" value="Genomic_DNA"/>
</dbReference>
<sequence length="561" mass="64102">MRTFLLSLLLLNTSWTTAAVTVVDGDDWRLPSWSAPLDATRFYSEEASPADHVDVRVIDLSWRQINPRKGEFSTTTAGSAAGMQFPSLDDQRALPGKYWLRIWVSGQDWAPAWVKSDCNISKTWKDQEGQARHLPIWNSCVWKHVKDMYRQVLTGWGMAADPDMLFIQVPGAFYYTEFDLDIPFQAAKDGLTFDAFNTWFQAAMKDLVTIANGENSDPSDDYAWKLVYTGEDYPFDDTWGGATNLLARDAVQAGLGIRNGITELFNFHLNHTPAYGAAIAQDGHIEINEDWPLLTDKRTIGAENECYNACGYHAKDLYYAIRMSNLKALQMRTKRLYVVPEDSYLSTYATHWDWVRHSLGKQRDNSADAWVALRTAQDKYWIDDHSHSWNGAPWVRNLERWLVQKDVGSDGISRRGSDHRVNEIDRDNGESWEGRLTDHANGQDYLYFFIDDLFAADFQQSWQLKVTFVDQGNSAWWVEYPNSGNRIIASETVSRSDSGKVKTATIDLPHAFFDNQMANAADFRIFNGGQEDLEVRFVRLIRKNRPAVTLLFQDGFEDPVK</sequence>
<evidence type="ECO:0000313" key="2">
    <source>
        <dbReference type="EMBL" id="HEC06270.1"/>
    </source>
</evidence>
<reference evidence="2" key="1">
    <citation type="journal article" date="2020" name="mSystems">
        <title>Genome- and Community-Level Interaction Insights into Carbon Utilization and Element Cycling Functions of Hydrothermarchaeota in Hydrothermal Sediment.</title>
        <authorList>
            <person name="Zhou Z."/>
            <person name="Liu Y."/>
            <person name="Xu W."/>
            <person name="Pan J."/>
            <person name="Luo Z.H."/>
            <person name="Li M."/>
        </authorList>
    </citation>
    <scope>NUCLEOTIDE SEQUENCE [LARGE SCALE GENOMIC DNA]</scope>
    <source>
        <strain evidence="2">HyVt-458</strain>
    </source>
</reference>
<organism evidence="2">
    <name type="scientific">Thiolapillus brandeum</name>
    <dbReference type="NCBI Taxonomy" id="1076588"/>
    <lineage>
        <taxon>Bacteria</taxon>
        <taxon>Pseudomonadati</taxon>
        <taxon>Pseudomonadota</taxon>
        <taxon>Gammaproteobacteria</taxon>
        <taxon>Chromatiales</taxon>
        <taxon>Sedimenticolaceae</taxon>
        <taxon>Thiolapillus</taxon>
    </lineage>
</organism>
<dbReference type="Proteomes" id="UP000886339">
    <property type="component" value="Unassembled WGS sequence"/>
</dbReference>
<gene>
    <name evidence="2" type="ORF">ENJ12_05435</name>
</gene>
<dbReference type="AlphaFoldDB" id="A0A831RW50"/>
<name>A0A831RW50_9GAMM</name>
<evidence type="ECO:0000256" key="1">
    <source>
        <dbReference type="SAM" id="SignalP"/>
    </source>
</evidence>
<accession>A0A831RW50</accession>
<protein>
    <submittedName>
        <fullName evidence="2">Uncharacterized protein</fullName>
    </submittedName>
</protein>
<feature type="signal peptide" evidence="1">
    <location>
        <begin position="1"/>
        <end position="18"/>
    </location>
</feature>
<keyword evidence="1" id="KW-0732">Signal</keyword>
<feature type="chain" id="PRO_5032552522" evidence="1">
    <location>
        <begin position="19"/>
        <end position="561"/>
    </location>
</feature>